<reference evidence="2 3" key="1">
    <citation type="journal article" date="2024" name="Commun. Biol.">
        <title>Comparative genomic analysis of thermophilic fungi reveals convergent evolutionary adaptations and gene losses.</title>
        <authorList>
            <person name="Steindorff A.S."/>
            <person name="Aguilar-Pontes M.V."/>
            <person name="Robinson A.J."/>
            <person name="Andreopoulos B."/>
            <person name="LaButti K."/>
            <person name="Kuo A."/>
            <person name="Mondo S."/>
            <person name="Riley R."/>
            <person name="Otillar R."/>
            <person name="Haridas S."/>
            <person name="Lipzen A."/>
            <person name="Grimwood J."/>
            <person name="Schmutz J."/>
            <person name="Clum A."/>
            <person name="Reid I.D."/>
            <person name="Moisan M.C."/>
            <person name="Butler G."/>
            <person name="Nguyen T.T.M."/>
            <person name="Dewar K."/>
            <person name="Conant G."/>
            <person name="Drula E."/>
            <person name="Henrissat B."/>
            <person name="Hansel C."/>
            <person name="Singer S."/>
            <person name="Hutchinson M.I."/>
            <person name="de Vries R.P."/>
            <person name="Natvig D.O."/>
            <person name="Powell A.J."/>
            <person name="Tsang A."/>
            <person name="Grigoriev I.V."/>
        </authorList>
    </citation>
    <scope>NUCLEOTIDE SEQUENCE [LARGE SCALE GENOMIC DNA]</scope>
    <source>
        <strain evidence="2 3">CBS 494.80</strain>
    </source>
</reference>
<organism evidence="2 3">
    <name type="scientific">Oculimacula yallundae</name>
    <dbReference type="NCBI Taxonomy" id="86028"/>
    <lineage>
        <taxon>Eukaryota</taxon>
        <taxon>Fungi</taxon>
        <taxon>Dikarya</taxon>
        <taxon>Ascomycota</taxon>
        <taxon>Pezizomycotina</taxon>
        <taxon>Leotiomycetes</taxon>
        <taxon>Helotiales</taxon>
        <taxon>Ploettnerulaceae</taxon>
        <taxon>Oculimacula</taxon>
    </lineage>
</organism>
<dbReference type="PROSITE" id="PS50181">
    <property type="entry name" value="FBOX"/>
    <property type="match status" value="1"/>
</dbReference>
<dbReference type="Proteomes" id="UP001595075">
    <property type="component" value="Unassembled WGS sequence"/>
</dbReference>
<dbReference type="InterPro" id="IPR036047">
    <property type="entry name" value="F-box-like_dom_sf"/>
</dbReference>
<dbReference type="SUPFAM" id="SSF81383">
    <property type="entry name" value="F-box domain"/>
    <property type="match status" value="1"/>
</dbReference>
<feature type="domain" description="F-box" evidence="1">
    <location>
        <begin position="290"/>
        <end position="334"/>
    </location>
</feature>
<dbReference type="EMBL" id="JAZHXI010000018">
    <property type="protein sequence ID" value="KAL2061910.1"/>
    <property type="molecule type" value="Genomic_DNA"/>
</dbReference>
<accession>A0ABR4BWA5</accession>
<sequence length="422" mass="48588">MGYVATLCQLCGVAFSIARIRAAHEPYESAWTYHGSGFVDAMEICEGDSGCQYFERENENELEHVAGPGCYALRGYSGYRVSVEDMAGCRSPQCLLRKDENWEQEDDDQEFEKTSNYYLTGLSDMPPDEGWATELKPVRHGLEEVWVSNVSVMGFEDDQSMPFHPACFEIFKKVSINRLGLIDVHGLWSWRDLEAVCYDDFRQFPRSQAVKAGNQQWWEHEPGNEYLAVNPVTIPGFPALLRSAISEHSDVRRRGANNNNITNGVFTFTYKNDGDHWKGMHKTPPPGNKSDFFSRLPNEIRYMIISDLPARDIANLRLVTPAYRQLPVSVFRTLILHEMPWLWEVHDFPVGKTDWYFLYTKMKFGWQELKGLRNRKRVWKDINEIVTRIANYRDAGDISDDLSDGSSDDQSLLLEPSWYEAS</sequence>
<evidence type="ECO:0000259" key="1">
    <source>
        <dbReference type="PROSITE" id="PS50181"/>
    </source>
</evidence>
<name>A0ABR4BWA5_9HELO</name>
<evidence type="ECO:0000313" key="2">
    <source>
        <dbReference type="EMBL" id="KAL2061910.1"/>
    </source>
</evidence>
<dbReference type="InterPro" id="IPR001810">
    <property type="entry name" value="F-box_dom"/>
</dbReference>
<comment type="caution">
    <text evidence="2">The sequence shown here is derived from an EMBL/GenBank/DDBJ whole genome shotgun (WGS) entry which is preliminary data.</text>
</comment>
<keyword evidence="3" id="KW-1185">Reference proteome</keyword>
<protein>
    <recommendedName>
        <fullName evidence="1">F-box domain-containing protein</fullName>
    </recommendedName>
</protein>
<gene>
    <name evidence="2" type="ORF">VTL71DRAFT_7288</name>
</gene>
<proteinExistence type="predicted"/>
<evidence type="ECO:0000313" key="3">
    <source>
        <dbReference type="Proteomes" id="UP001595075"/>
    </source>
</evidence>